<dbReference type="Proteomes" id="UP000230353">
    <property type="component" value="Unassembled WGS sequence"/>
</dbReference>
<name>A0A2H0WLG9_9BACT</name>
<proteinExistence type="predicted"/>
<sequence>MAEQGFEQQITPESEKEFLRGQIEKQPERAKEIMGDYLQKEPEVVYGPEKVVGRQEMSEMEKRIVDVRYEERENAVQYLFQIARDKGLLYASRVAKKADPSVMEEFHDRLVNYLYPSG</sequence>
<evidence type="ECO:0000313" key="1">
    <source>
        <dbReference type="EMBL" id="PIS13497.1"/>
    </source>
</evidence>
<dbReference type="AlphaFoldDB" id="A0A2H0WLG9"/>
<organism evidence="1 2">
    <name type="scientific">Candidatus Tagabacteria bacterium CG09_land_8_20_14_0_10_41_14</name>
    <dbReference type="NCBI Taxonomy" id="1975021"/>
    <lineage>
        <taxon>Bacteria</taxon>
        <taxon>Candidatus Tagaibacteriota</taxon>
    </lineage>
</organism>
<dbReference type="EMBL" id="PEZL01000020">
    <property type="protein sequence ID" value="PIS13497.1"/>
    <property type="molecule type" value="Genomic_DNA"/>
</dbReference>
<comment type="caution">
    <text evidence="1">The sequence shown here is derived from an EMBL/GenBank/DDBJ whole genome shotgun (WGS) entry which is preliminary data.</text>
</comment>
<gene>
    <name evidence="1" type="ORF">COT67_01445</name>
</gene>
<evidence type="ECO:0000313" key="2">
    <source>
        <dbReference type="Proteomes" id="UP000230353"/>
    </source>
</evidence>
<protein>
    <submittedName>
        <fullName evidence="1">Uncharacterized protein</fullName>
    </submittedName>
</protein>
<accession>A0A2H0WLG9</accession>
<reference evidence="2" key="1">
    <citation type="submission" date="2017-09" db="EMBL/GenBank/DDBJ databases">
        <title>Depth-based differentiation of microbial function through sediment-hosted aquifers and enrichment of novel symbionts in the deep terrestrial subsurface.</title>
        <authorList>
            <person name="Probst A.J."/>
            <person name="Ladd B."/>
            <person name="Jarett J.K."/>
            <person name="Geller-Mcgrath D.E."/>
            <person name="Sieber C.M.K."/>
            <person name="Emerson J.B."/>
            <person name="Anantharaman K."/>
            <person name="Thomas B.C."/>
            <person name="Malmstrom R."/>
            <person name="Stieglmeier M."/>
            <person name="Klingl A."/>
            <person name="Woyke T."/>
            <person name="Ryan C.M."/>
            <person name="Banfield J.F."/>
        </authorList>
    </citation>
    <scope>NUCLEOTIDE SEQUENCE [LARGE SCALE GENOMIC DNA]</scope>
</reference>